<keyword evidence="2" id="KW-0812">Transmembrane</keyword>
<feature type="region of interest" description="Disordered" evidence="1">
    <location>
        <begin position="75"/>
        <end position="102"/>
    </location>
</feature>
<accession>A0A914NFE4</accession>
<keyword evidence="2" id="KW-0472">Membrane</keyword>
<keyword evidence="2" id="KW-1133">Transmembrane helix</keyword>
<feature type="transmembrane region" description="Helical" evidence="2">
    <location>
        <begin position="129"/>
        <end position="147"/>
    </location>
</feature>
<keyword evidence="3" id="KW-1185">Reference proteome</keyword>
<reference evidence="4" key="1">
    <citation type="submission" date="2022-11" db="UniProtKB">
        <authorList>
            <consortium name="WormBaseParasite"/>
        </authorList>
    </citation>
    <scope>IDENTIFICATION</scope>
</reference>
<evidence type="ECO:0000313" key="4">
    <source>
        <dbReference type="WBParaSite" id="Minc3s04795g37015"/>
    </source>
</evidence>
<dbReference type="WBParaSite" id="Minc3s04795g37015">
    <property type="protein sequence ID" value="Minc3s04795g37015"/>
    <property type="gene ID" value="Minc3s04795g37015"/>
</dbReference>
<name>A0A914NFE4_MELIC</name>
<dbReference type="Proteomes" id="UP000887563">
    <property type="component" value="Unplaced"/>
</dbReference>
<evidence type="ECO:0000256" key="1">
    <source>
        <dbReference type="SAM" id="MobiDB-lite"/>
    </source>
</evidence>
<proteinExistence type="predicted"/>
<evidence type="ECO:0000313" key="3">
    <source>
        <dbReference type="Proteomes" id="UP000887563"/>
    </source>
</evidence>
<feature type="compositionally biased region" description="Polar residues" evidence="1">
    <location>
        <begin position="89"/>
        <end position="102"/>
    </location>
</feature>
<protein>
    <submittedName>
        <fullName evidence="4">Uncharacterized protein</fullName>
    </submittedName>
</protein>
<organism evidence="3 4">
    <name type="scientific">Meloidogyne incognita</name>
    <name type="common">Southern root-knot nematode worm</name>
    <name type="synonym">Oxyuris incognita</name>
    <dbReference type="NCBI Taxonomy" id="6306"/>
    <lineage>
        <taxon>Eukaryota</taxon>
        <taxon>Metazoa</taxon>
        <taxon>Ecdysozoa</taxon>
        <taxon>Nematoda</taxon>
        <taxon>Chromadorea</taxon>
        <taxon>Rhabditida</taxon>
        <taxon>Tylenchina</taxon>
        <taxon>Tylenchomorpha</taxon>
        <taxon>Tylenchoidea</taxon>
        <taxon>Meloidogynidae</taxon>
        <taxon>Meloidogyninae</taxon>
        <taxon>Meloidogyne</taxon>
        <taxon>Meloidogyne incognita group</taxon>
    </lineage>
</organism>
<evidence type="ECO:0000256" key="2">
    <source>
        <dbReference type="SAM" id="Phobius"/>
    </source>
</evidence>
<sequence>MAAELGSHRALSILQLFFDGELNFNNNKNMRPPKLNTQKEKEVAEINFDKNKLNKNQLDLFKWIFERIANEQKEEKLKDKPEGTDIIGETTSTDTQNNSVSEQNERLRDLEIRYRWLVNFKFTTKRIRLIITTTIIRIYSFCIYLLSIKNCFKFDNKFGKWK</sequence>
<dbReference type="AlphaFoldDB" id="A0A914NFE4"/>